<reference evidence="5 6" key="1">
    <citation type="submission" date="2020-01" db="EMBL/GenBank/DDBJ databases">
        <title>Genomes of bacteria type strains.</title>
        <authorList>
            <person name="Chen J."/>
            <person name="Zhu S."/>
            <person name="Yang J."/>
        </authorList>
    </citation>
    <scope>NUCLEOTIDE SEQUENCE [LARGE SCALE GENOMIC DNA]</scope>
    <source>
        <strain evidence="5 6">LMG 24078</strain>
    </source>
</reference>
<dbReference type="Pfam" id="PF06719">
    <property type="entry name" value="AraC_N"/>
    <property type="match status" value="1"/>
</dbReference>
<dbReference type="EMBL" id="JAAAWO010000010">
    <property type="protein sequence ID" value="NDW16546.1"/>
    <property type="molecule type" value="Genomic_DNA"/>
</dbReference>
<organism evidence="5 6">
    <name type="scientific">Alteromonas genovensis</name>
    <dbReference type="NCBI Taxonomy" id="471225"/>
    <lineage>
        <taxon>Bacteria</taxon>
        <taxon>Pseudomonadati</taxon>
        <taxon>Pseudomonadota</taxon>
        <taxon>Gammaproteobacteria</taxon>
        <taxon>Alteromonadales</taxon>
        <taxon>Alteromonadaceae</taxon>
        <taxon>Alteromonas/Salinimonas group</taxon>
        <taxon>Alteromonas</taxon>
    </lineage>
</organism>
<keyword evidence="1" id="KW-0805">Transcription regulation</keyword>
<feature type="domain" description="HTH araC/xylS-type" evidence="4">
    <location>
        <begin position="192"/>
        <end position="289"/>
    </location>
</feature>
<sequence>MSKVLIKQIINSKANENGLIDTGIHGLKLFKITESVRCAPAVYEPSITAIVSGDKEAIIDGKKHFYDSNAYISCTVPLPVEAGTPSASPDNPLIGVYITLDTRMMTELAIEMESTSTARHKTNENSHAQGLSIAAWDEDFTNALIRLLALDDKPEDINILGKGRLRELYYAILKGEAGGSARRAFGVGNAIPRAIDFLSSNLQHTVTIDDLACHVGMSRAVFHRKFKQATNLSPIQFIKSMRLNNAAMRIAEGTNVSVAAEDVGYVSSSQFSRDFKRLYGVTPKQWGLNQIRNRVNEQAKPPI</sequence>
<dbReference type="InterPro" id="IPR009594">
    <property type="entry name" value="Tscrpt_reg_HTH_AraC_N"/>
</dbReference>
<dbReference type="RefSeq" id="WP_163107152.1">
    <property type="nucleotide sequence ID" value="NZ_JAAAWO010000010.1"/>
</dbReference>
<dbReference type="PANTHER" id="PTHR43436">
    <property type="entry name" value="ARAC-FAMILY TRANSCRIPTIONAL REGULATOR"/>
    <property type="match status" value="1"/>
</dbReference>
<name>A0A6N9TKZ1_9ALTE</name>
<dbReference type="SUPFAM" id="SSF46689">
    <property type="entry name" value="Homeodomain-like"/>
    <property type="match status" value="2"/>
</dbReference>
<accession>A0A6N9TKZ1</accession>
<evidence type="ECO:0000256" key="3">
    <source>
        <dbReference type="ARBA" id="ARBA00023163"/>
    </source>
</evidence>
<dbReference type="InterPro" id="IPR018060">
    <property type="entry name" value="HTH_AraC"/>
</dbReference>
<gene>
    <name evidence="5" type="ORF">GTQ48_13590</name>
</gene>
<comment type="caution">
    <text evidence="5">The sequence shown here is derived from an EMBL/GenBank/DDBJ whole genome shotgun (WGS) entry which is preliminary data.</text>
</comment>
<dbReference type="AlphaFoldDB" id="A0A6N9TKZ1"/>
<dbReference type="SMART" id="SM00342">
    <property type="entry name" value="HTH_ARAC"/>
    <property type="match status" value="1"/>
</dbReference>
<proteinExistence type="predicted"/>
<dbReference type="InterPro" id="IPR018062">
    <property type="entry name" value="HTH_AraC-typ_CS"/>
</dbReference>
<dbReference type="InterPro" id="IPR009057">
    <property type="entry name" value="Homeodomain-like_sf"/>
</dbReference>
<dbReference type="Gene3D" id="1.10.10.60">
    <property type="entry name" value="Homeodomain-like"/>
    <property type="match status" value="1"/>
</dbReference>
<evidence type="ECO:0000256" key="1">
    <source>
        <dbReference type="ARBA" id="ARBA00023015"/>
    </source>
</evidence>
<evidence type="ECO:0000313" key="6">
    <source>
        <dbReference type="Proteomes" id="UP000471381"/>
    </source>
</evidence>
<dbReference type="Pfam" id="PF12833">
    <property type="entry name" value="HTH_18"/>
    <property type="match status" value="1"/>
</dbReference>
<keyword evidence="6" id="KW-1185">Reference proteome</keyword>
<dbReference type="PROSITE" id="PS00041">
    <property type="entry name" value="HTH_ARAC_FAMILY_1"/>
    <property type="match status" value="1"/>
</dbReference>
<dbReference type="GO" id="GO:0003700">
    <property type="term" value="F:DNA-binding transcription factor activity"/>
    <property type="evidence" value="ECO:0007669"/>
    <property type="project" value="InterPro"/>
</dbReference>
<dbReference type="PANTHER" id="PTHR43436:SF1">
    <property type="entry name" value="TRANSCRIPTIONAL REGULATORY PROTEIN"/>
    <property type="match status" value="1"/>
</dbReference>
<dbReference type="GO" id="GO:0043565">
    <property type="term" value="F:sequence-specific DNA binding"/>
    <property type="evidence" value="ECO:0007669"/>
    <property type="project" value="InterPro"/>
</dbReference>
<keyword evidence="2" id="KW-0238">DNA-binding</keyword>
<evidence type="ECO:0000313" key="5">
    <source>
        <dbReference type="EMBL" id="NDW16546.1"/>
    </source>
</evidence>
<protein>
    <submittedName>
        <fullName evidence="5">AraC family transcriptional regulator</fullName>
    </submittedName>
</protein>
<keyword evidence="3" id="KW-0804">Transcription</keyword>
<evidence type="ECO:0000259" key="4">
    <source>
        <dbReference type="PROSITE" id="PS01124"/>
    </source>
</evidence>
<dbReference type="Proteomes" id="UP000471381">
    <property type="component" value="Unassembled WGS sequence"/>
</dbReference>
<evidence type="ECO:0000256" key="2">
    <source>
        <dbReference type="ARBA" id="ARBA00023125"/>
    </source>
</evidence>
<dbReference type="PROSITE" id="PS01124">
    <property type="entry name" value="HTH_ARAC_FAMILY_2"/>
    <property type="match status" value="1"/>
</dbReference>